<dbReference type="RefSeq" id="WP_310732038.1">
    <property type="nucleotide sequence ID" value="NZ_AZRA01000050.1"/>
</dbReference>
<name>A0A059KLV9_9BURK</name>
<sequence length="373" mass="39566">MIARRALALGLSTLVALLAACSSSPKPTPTPLEPLQAKIAGRQVWRQSLGTPVAGLSVAVLGDRFLLASARGQLTSLDIGTGEVRSRLEIGAPLSAGVGSDGRHAAVVTQDNELVVSDSERVVWRTRLNSRVVTAPLVAGERVFVQAIDRSLWAFDAFDGRLLWSTPRSGEALSLQQPGVLLAYRNTLLAGVGPRLTAIDPISGALRGQMTIAAPRGTNEVERLADLVAPPARQGEVVCVRAFQSAVGCVNAERGSVLWTRQQGGHQGVAMDAEFVFGSDASDRITAWRRSSGDVAWTHDRLRHRGLSAPLAVGATVVFGDAEGWLHMMSRDRGETLLRLPTDGSAIVAPLVRSGLTVLAVTRAGNVFAFRPE</sequence>
<dbReference type="Gene3D" id="2.130.10.10">
    <property type="entry name" value="YVTN repeat-like/Quinoprotein amine dehydrogenase"/>
    <property type="match status" value="1"/>
</dbReference>
<dbReference type="InterPro" id="IPR018391">
    <property type="entry name" value="PQQ_b-propeller_rpt"/>
</dbReference>
<dbReference type="STRING" id="34103.SAMN05421778_11511"/>
<dbReference type="Proteomes" id="UP000026714">
    <property type="component" value="Unassembled WGS sequence"/>
</dbReference>
<keyword evidence="8" id="KW-1185">Reference proteome</keyword>
<dbReference type="InterPro" id="IPR002372">
    <property type="entry name" value="PQQ_rpt_dom"/>
</dbReference>
<evidence type="ECO:0000256" key="1">
    <source>
        <dbReference type="ARBA" id="ARBA00022729"/>
    </source>
</evidence>
<dbReference type="AlphaFoldDB" id="A0A059KLV9"/>
<keyword evidence="4 7" id="KW-0449">Lipoprotein</keyword>
<comment type="caution">
    <text evidence="7">The sequence shown here is derived from an EMBL/GenBank/DDBJ whole genome shotgun (WGS) entry which is preliminary data.</text>
</comment>
<keyword evidence="1 4" id="KW-0732">Signal</keyword>
<dbReference type="SUPFAM" id="SSF50998">
    <property type="entry name" value="Quinoprotein alcohol dehydrogenase-like"/>
    <property type="match status" value="1"/>
</dbReference>
<keyword evidence="4" id="KW-0564">Palmitate</keyword>
<dbReference type="PATRIC" id="fig|1286631.3.peg.2022"/>
<dbReference type="PANTHER" id="PTHR34512:SF30">
    <property type="entry name" value="OUTER MEMBRANE PROTEIN ASSEMBLY FACTOR BAMB"/>
    <property type="match status" value="1"/>
</dbReference>
<dbReference type="GO" id="GO:0043165">
    <property type="term" value="P:Gram-negative-bacterium-type cell outer membrane assembly"/>
    <property type="evidence" value="ECO:0007669"/>
    <property type="project" value="UniProtKB-UniRule"/>
</dbReference>
<evidence type="ECO:0000313" key="8">
    <source>
        <dbReference type="Proteomes" id="UP000026714"/>
    </source>
</evidence>
<dbReference type="NCBIfam" id="TIGR03300">
    <property type="entry name" value="assembly_YfgL"/>
    <property type="match status" value="1"/>
</dbReference>
<evidence type="ECO:0000313" key="7">
    <source>
        <dbReference type="EMBL" id="KDB52441.1"/>
    </source>
</evidence>
<evidence type="ECO:0000256" key="3">
    <source>
        <dbReference type="ARBA" id="ARBA00023237"/>
    </source>
</evidence>
<gene>
    <name evidence="4" type="primary">bamB</name>
    <name evidence="7" type="ORF">X805_20560</name>
</gene>
<dbReference type="GO" id="GO:0051205">
    <property type="term" value="P:protein insertion into membrane"/>
    <property type="evidence" value="ECO:0007669"/>
    <property type="project" value="UniProtKB-UniRule"/>
</dbReference>
<evidence type="ECO:0000256" key="2">
    <source>
        <dbReference type="ARBA" id="ARBA00023136"/>
    </source>
</evidence>
<feature type="domain" description="Pyrrolo-quinoline quinone repeat" evidence="6">
    <location>
        <begin position="72"/>
        <end position="298"/>
    </location>
</feature>
<dbReference type="PROSITE" id="PS51257">
    <property type="entry name" value="PROKAR_LIPOPROTEIN"/>
    <property type="match status" value="1"/>
</dbReference>
<dbReference type="InterPro" id="IPR011047">
    <property type="entry name" value="Quinoprotein_ADH-like_sf"/>
</dbReference>
<dbReference type="GO" id="GO:0009279">
    <property type="term" value="C:cell outer membrane"/>
    <property type="evidence" value="ECO:0007669"/>
    <property type="project" value="UniProtKB-SubCell"/>
</dbReference>
<dbReference type="Pfam" id="PF13360">
    <property type="entry name" value="PQQ_2"/>
    <property type="match status" value="1"/>
</dbReference>
<keyword evidence="2 4" id="KW-0472">Membrane</keyword>
<reference evidence="7 8" key="1">
    <citation type="journal article" date="2014" name="FEMS Microbiol. Ecol.">
        <title>Sphaerotilus natans encrusted with nanoball-shaped Fe(III) oxide minerals formed by nitrate-reducing mixotrophic Fe(II) oxidation.</title>
        <authorList>
            <person name="Park S."/>
            <person name="Kim D.H."/>
            <person name="Lee J.H."/>
            <person name="Hur H.G."/>
        </authorList>
    </citation>
    <scope>NUCLEOTIDE SEQUENCE [LARGE SCALE GENOMIC DNA]</scope>
    <source>
        <strain evidence="7 8">DSM 6575</strain>
    </source>
</reference>
<comment type="function">
    <text evidence="4">Part of the outer membrane protein assembly complex, which is involved in assembly and insertion of beta-barrel proteins into the outer membrane.</text>
</comment>
<comment type="subunit">
    <text evidence="4">Part of the Bam complex.</text>
</comment>
<proteinExistence type="inferred from homology"/>
<comment type="subcellular location">
    <subcellularLocation>
        <location evidence="4">Cell outer membrane</location>
        <topology evidence="4">Lipid-anchor</topology>
    </subcellularLocation>
</comment>
<dbReference type="eggNOG" id="COG1520">
    <property type="taxonomic scope" value="Bacteria"/>
</dbReference>
<evidence type="ECO:0000256" key="4">
    <source>
        <dbReference type="HAMAP-Rule" id="MF_00923"/>
    </source>
</evidence>
<dbReference type="EMBL" id="AZRA01000050">
    <property type="protein sequence ID" value="KDB52441.1"/>
    <property type="molecule type" value="Genomic_DNA"/>
</dbReference>
<organism evidence="7 8">
    <name type="scientific">Sphaerotilus natans subsp. natans DSM 6575</name>
    <dbReference type="NCBI Taxonomy" id="1286631"/>
    <lineage>
        <taxon>Bacteria</taxon>
        <taxon>Pseudomonadati</taxon>
        <taxon>Pseudomonadota</taxon>
        <taxon>Betaproteobacteria</taxon>
        <taxon>Burkholderiales</taxon>
        <taxon>Sphaerotilaceae</taxon>
        <taxon>Sphaerotilus</taxon>
    </lineage>
</organism>
<dbReference type="HAMAP" id="MF_00923">
    <property type="entry name" value="OM_assembly_BamB"/>
    <property type="match status" value="1"/>
</dbReference>
<feature type="signal peptide" evidence="5">
    <location>
        <begin position="1"/>
        <end position="19"/>
    </location>
</feature>
<evidence type="ECO:0000259" key="6">
    <source>
        <dbReference type="Pfam" id="PF13360"/>
    </source>
</evidence>
<dbReference type="InterPro" id="IPR015943">
    <property type="entry name" value="WD40/YVTN_repeat-like_dom_sf"/>
</dbReference>
<dbReference type="PANTHER" id="PTHR34512">
    <property type="entry name" value="CELL SURFACE PROTEIN"/>
    <property type="match status" value="1"/>
</dbReference>
<evidence type="ECO:0000256" key="5">
    <source>
        <dbReference type="SAM" id="SignalP"/>
    </source>
</evidence>
<dbReference type="SMART" id="SM00564">
    <property type="entry name" value="PQQ"/>
    <property type="match status" value="3"/>
</dbReference>
<dbReference type="InterPro" id="IPR017687">
    <property type="entry name" value="BamB"/>
</dbReference>
<comment type="similarity">
    <text evidence="4">Belongs to the BamB family.</text>
</comment>
<feature type="chain" id="PRO_5008980204" description="Outer membrane protein assembly factor BamB" evidence="5">
    <location>
        <begin position="20"/>
        <end position="373"/>
    </location>
</feature>
<accession>A0A059KLV9</accession>
<keyword evidence="3 4" id="KW-0998">Cell outer membrane</keyword>
<protein>
    <recommendedName>
        <fullName evidence="4">Outer membrane protein assembly factor BamB</fullName>
    </recommendedName>
</protein>